<evidence type="ECO:0000313" key="2">
    <source>
        <dbReference type="EMBL" id="MEQ2203311.1"/>
    </source>
</evidence>
<name>A0ABV0R5B4_9TELE</name>
<gene>
    <name evidence="2" type="ORF">XENOCAPTIV_028485</name>
</gene>
<comment type="caution">
    <text evidence="2">The sequence shown here is derived from an EMBL/GenBank/DDBJ whole genome shotgun (WGS) entry which is preliminary data.</text>
</comment>
<sequence length="82" mass="9514">MRRSHLQPRLRLPCPEPDPHHRPPLSVPKPRFSAAFNRSFSVLQWTLHMFMSSSTRVSRWTDICLLLQSLIEGFSGILQTIC</sequence>
<accession>A0ABV0R5B4</accession>
<keyword evidence="3" id="KW-1185">Reference proteome</keyword>
<proteinExistence type="predicted"/>
<feature type="region of interest" description="Disordered" evidence="1">
    <location>
        <begin position="1"/>
        <end position="25"/>
    </location>
</feature>
<reference evidence="2 3" key="1">
    <citation type="submission" date="2021-06" db="EMBL/GenBank/DDBJ databases">
        <authorList>
            <person name="Palmer J.M."/>
        </authorList>
    </citation>
    <scope>NUCLEOTIDE SEQUENCE [LARGE SCALE GENOMIC DNA]</scope>
    <source>
        <strain evidence="2 3">XC_2019</strain>
        <tissue evidence="2">Muscle</tissue>
    </source>
</reference>
<dbReference type="Proteomes" id="UP001434883">
    <property type="component" value="Unassembled WGS sequence"/>
</dbReference>
<evidence type="ECO:0000313" key="3">
    <source>
        <dbReference type="Proteomes" id="UP001434883"/>
    </source>
</evidence>
<protein>
    <submittedName>
        <fullName evidence="2">Uncharacterized protein</fullName>
    </submittedName>
</protein>
<dbReference type="EMBL" id="JAHRIN010034388">
    <property type="protein sequence ID" value="MEQ2203311.1"/>
    <property type="molecule type" value="Genomic_DNA"/>
</dbReference>
<evidence type="ECO:0000256" key="1">
    <source>
        <dbReference type="SAM" id="MobiDB-lite"/>
    </source>
</evidence>
<organism evidence="2 3">
    <name type="scientific">Xenoophorus captivus</name>
    <dbReference type="NCBI Taxonomy" id="1517983"/>
    <lineage>
        <taxon>Eukaryota</taxon>
        <taxon>Metazoa</taxon>
        <taxon>Chordata</taxon>
        <taxon>Craniata</taxon>
        <taxon>Vertebrata</taxon>
        <taxon>Euteleostomi</taxon>
        <taxon>Actinopterygii</taxon>
        <taxon>Neopterygii</taxon>
        <taxon>Teleostei</taxon>
        <taxon>Neoteleostei</taxon>
        <taxon>Acanthomorphata</taxon>
        <taxon>Ovalentaria</taxon>
        <taxon>Atherinomorphae</taxon>
        <taxon>Cyprinodontiformes</taxon>
        <taxon>Goodeidae</taxon>
        <taxon>Xenoophorus</taxon>
    </lineage>
</organism>